<dbReference type="PANTHER" id="PTHR31435">
    <property type="entry name" value="PROTEIN NATD1"/>
    <property type="match status" value="1"/>
</dbReference>
<dbReference type="EMBL" id="CP072384">
    <property type="protein sequence ID" value="QUC06864.1"/>
    <property type="molecule type" value="Genomic_DNA"/>
</dbReference>
<dbReference type="Pfam" id="PF14542">
    <property type="entry name" value="Acetyltransf_CG"/>
    <property type="match status" value="1"/>
</dbReference>
<dbReference type="Gene3D" id="3.40.630.30">
    <property type="match status" value="1"/>
</dbReference>
<reference evidence="2 3" key="1">
    <citation type="submission" date="2021-03" db="EMBL/GenBank/DDBJ databases">
        <title>Human Oral Microbial Genomes.</title>
        <authorList>
            <person name="Johnston C.D."/>
            <person name="Chen T."/>
            <person name="Dewhirst F.E."/>
        </authorList>
    </citation>
    <scope>NUCLEOTIDE SEQUENCE [LARGE SCALE GENOMIC DNA]</scope>
    <source>
        <strain evidence="2 3">DSMZ 100122</strain>
    </source>
</reference>
<dbReference type="RefSeq" id="WP_212320884.1">
    <property type="nucleotide sequence ID" value="NZ_AP024463.1"/>
</dbReference>
<accession>A0ABX7Y120</accession>
<dbReference type="PROSITE" id="PS51729">
    <property type="entry name" value="GNAT_YJDJ"/>
    <property type="match status" value="1"/>
</dbReference>
<dbReference type="InterPro" id="IPR031165">
    <property type="entry name" value="GNAT_YJDJ"/>
</dbReference>
<protein>
    <submittedName>
        <fullName evidence="2">N-acetyltransferase</fullName>
    </submittedName>
</protein>
<evidence type="ECO:0000259" key="1">
    <source>
        <dbReference type="PROSITE" id="PS51729"/>
    </source>
</evidence>
<organism evidence="2 3">
    <name type="scientific">Arachnia rubra</name>
    <dbReference type="NCBI Taxonomy" id="1547448"/>
    <lineage>
        <taxon>Bacteria</taxon>
        <taxon>Bacillati</taxon>
        <taxon>Actinomycetota</taxon>
        <taxon>Actinomycetes</taxon>
        <taxon>Propionibacteriales</taxon>
        <taxon>Propionibacteriaceae</taxon>
        <taxon>Arachnia</taxon>
    </lineage>
</organism>
<sequence length="94" mass="10520">MNEPALVKNETEHRYELFLGDRLAAFAEYLQRGPSTELPHTVTKPEFRGQGLAGKVVDFALADIAAAGKKVRPTCPYVARRIAEKPEFAHLLER</sequence>
<gene>
    <name evidence="2" type="ORF">J5A65_07660</name>
</gene>
<dbReference type="Proteomes" id="UP000678513">
    <property type="component" value="Chromosome"/>
</dbReference>
<keyword evidence="3" id="KW-1185">Reference proteome</keyword>
<proteinExistence type="predicted"/>
<dbReference type="SUPFAM" id="SSF55729">
    <property type="entry name" value="Acyl-CoA N-acyltransferases (Nat)"/>
    <property type="match status" value="1"/>
</dbReference>
<name>A0ABX7Y120_9ACTN</name>
<dbReference type="PANTHER" id="PTHR31435:SF10">
    <property type="entry name" value="BSR4717 PROTEIN"/>
    <property type="match status" value="1"/>
</dbReference>
<evidence type="ECO:0000313" key="3">
    <source>
        <dbReference type="Proteomes" id="UP000678513"/>
    </source>
</evidence>
<dbReference type="CDD" id="cd04301">
    <property type="entry name" value="NAT_SF"/>
    <property type="match status" value="1"/>
</dbReference>
<dbReference type="InterPro" id="IPR045057">
    <property type="entry name" value="Gcn5-rel_NAT"/>
</dbReference>
<evidence type="ECO:0000313" key="2">
    <source>
        <dbReference type="EMBL" id="QUC06864.1"/>
    </source>
</evidence>
<dbReference type="InterPro" id="IPR016181">
    <property type="entry name" value="Acyl_CoA_acyltransferase"/>
</dbReference>
<feature type="domain" description="N-acetyltransferase" evidence="1">
    <location>
        <begin position="7"/>
        <end position="93"/>
    </location>
</feature>